<sequence>MERQWDDLRIFLEVTRAQYIPAAARALALSDATVRRRLAALEAQLGVALFDRVDGAHKPTRAGMQLLPVVEDMERKSQEAIERLHNADQRIEGLVRLGAPDGISALLLAPRLARFQAAHPDLDVEMVSLTHAVDLRRREADIAVVWDRPDRGEHRISALRPVTMRLYAARSYLEAHAPIRSIEDLKSHRFVGYPLSSPIAQSLAKMLSEFEQNVRLAFTSPNILVQAAVATEGGGIIMLPRYVADQRPALREILPEAFAASLQLWLLIHKEVARLARIQSVAALVRSCFP</sequence>
<keyword evidence="4" id="KW-0804">Transcription</keyword>
<dbReference type="Proteomes" id="UP000552757">
    <property type="component" value="Unassembled WGS sequence"/>
</dbReference>
<evidence type="ECO:0000256" key="1">
    <source>
        <dbReference type="ARBA" id="ARBA00009437"/>
    </source>
</evidence>
<dbReference type="PANTHER" id="PTHR30537">
    <property type="entry name" value="HTH-TYPE TRANSCRIPTIONAL REGULATOR"/>
    <property type="match status" value="1"/>
</dbReference>
<name>A0A7W6DFC7_9SPHN</name>
<reference evidence="6 7" key="1">
    <citation type="submission" date="2020-08" db="EMBL/GenBank/DDBJ databases">
        <title>Genomic Encyclopedia of Type Strains, Phase IV (KMG-IV): sequencing the most valuable type-strain genomes for metagenomic binning, comparative biology and taxonomic classification.</title>
        <authorList>
            <person name="Goeker M."/>
        </authorList>
    </citation>
    <scope>NUCLEOTIDE SEQUENCE [LARGE SCALE GENOMIC DNA]</scope>
    <source>
        <strain evidence="6 7">DSM 29348</strain>
    </source>
</reference>
<dbReference type="InterPro" id="IPR000847">
    <property type="entry name" value="LysR_HTH_N"/>
</dbReference>
<dbReference type="SUPFAM" id="SSF46785">
    <property type="entry name" value="Winged helix' DNA-binding domain"/>
    <property type="match status" value="1"/>
</dbReference>
<dbReference type="Pfam" id="PF03466">
    <property type="entry name" value="LysR_substrate"/>
    <property type="match status" value="1"/>
</dbReference>
<dbReference type="InterPro" id="IPR036390">
    <property type="entry name" value="WH_DNA-bd_sf"/>
</dbReference>
<dbReference type="GO" id="GO:0003700">
    <property type="term" value="F:DNA-binding transcription factor activity"/>
    <property type="evidence" value="ECO:0007669"/>
    <property type="project" value="InterPro"/>
</dbReference>
<dbReference type="GO" id="GO:0043565">
    <property type="term" value="F:sequence-specific DNA binding"/>
    <property type="evidence" value="ECO:0007669"/>
    <property type="project" value="TreeGrafter"/>
</dbReference>
<evidence type="ECO:0000256" key="3">
    <source>
        <dbReference type="ARBA" id="ARBA00023125"/>
    </source>
</evidence>
<dbReference type="SUPFAM" id="SSF53850">
    <property type="entry name" value="Periplasmic binding protein-like II"/>
    <property type="match status" value="1"/>
</dbReference>
<evidence type="ECO:0000313" key="6">
    <source>
        <dbReference type="EMBL" id="MBB3982270.1"/>
    </source>
</evidence>
<dbReference type="GO" id="GO:0006351">
    <property type="term" value="P:DNA-templated transcription"/>
    <property type="evidence" value="ECO:0007669"/>
    <property type="project" value="TreeGrafter"/>
</dbReference>
<dbReference type="Pfam" id="PF00126">
    <property type="entry name" value="HTH_1"/>
    <property type="match status" value="1"/>
</dbReference>
<dbReference type="PANTHER" id="PTHR30537:SF3">
    <property type="entry name" value="TRANSCRIPTIONAL REGULATORY PROTEIN"/>
    <property type="match status" value="1"/>
</dbReference>
<keyword evidence="2" id="KW-0805">Transcription regulation</keyword>
<comment type="caution">
    <text evidence="6">The sequence shown here is derived from an EMBL/GenBank/DDBJ whole genome shotgun (WGS) entry which is preliminary data.</text>
</comment>
<dbReference type="Gene3D" id="1.10.10.10">
    <property type="entry name" value="Winged helix-like DNA-binding domain superfamily/Winged helix DNA-binding domain"/>
    <property type="match status" value="1"/>
</dbReference>
<keyword evidence="3 6" id="KW-0238">DNA-binding</keyword>
<feature type="domain" description="HTH lysR-type" evidence="5">
    <location>
        <begin position="1"/>
        <end position="60"/>
    </location>
</feature>
<comment type="similarity">
    <text evidence="1">Belongs to the LysR transcriptional regulatory family.</text>
</comment>
<dbReference type="InterPro" id="IPR036388">
    <property type="entry name" value="WH-like_DNA-bd_sf"/>
</dbReference>
<organism evidence="6 7">
    <name type="scientific">Sphingobium fontiphilum</name>
    <dbReference type="NCBI Taxonomy" id="944425"/>
    <lineage>
        <taxon>Bacteria</taxon>
        <taxon>Pseudomonadati</taxon>
        <taxon>Pseudomonadota</taxon>
        <taxon>Alphaproteobacteria</taxon>
        <taxon>Sphingomonadales</taxon>
        <taxon>Sphingomonadaceae</taxon>
        <taxon>Sphingobium</taxon>
    </lineage>
</organism>
<dbReference type="EMBL" id="JACIEB010000004">
    <property type="protein sequence ID" value="MBB3982270.1"/>
    <property type="molecule type" value="Genomic_DNA"/>
</dbReference>
<keyword evidence="7" id="KW-1185">Reference proteome</keyword>
<proteinExistence type="inferred from homology"/>
<accession>A0A7W6DFC7</accession>
<dbReference type="InterPro" id="IPR005119">
    <property type="entry name" value="LysR_subst-bd"/>
</dbReference>
<gene>
    <name evidence="6" type="ORF">GGR44_001933</name>
</gene>
<protein>
    <submittedName>
        <fullName evidence="6">DNA-binding transcriptional LysR family regulator</fullName>
    </submittedName>
</protein>
<dbReference type="InterPro" id="IPR058163">
    <property type="entry name" value="LysR-type_TF_proteobact-type"/>
</dbReference>
<evidence type="ECO:0000256" key="4">
    <source>
        <dbReference type="ARBA" id="ARBA00023163"/>
    </source>
</evidence>
<dbReference type="RefSeq" id="WP_183955356.1">
    <property type="nucleotide sequence ID" value="NZ_JACIEB010000004.1"/>
</dbReference>
<evidence type="ECO:0000259" key="5">
    <source>
        <dbReference type="PROSITE" id="PS50931"/>
    </source>
</evidence>
<evidence type="ECO:0000256" key="2">
    <source>
        <dbReference type="ARBA" id="ARBA00023015"/>
    </source>
</evidence>
<dbReference type="Gene3D" id="3.40.190.290">
    <property type="match status" value="1"/>
</dbReference>
<evidence type="ECO:0000313" key="7">
    <source>
        <dbReference type="Proteomes" id="UP000552757"/>
    </source>
</evidence>
<dbReference type="PROSITE" id="PS50931">
    <property type="entry name" value="HTH_LYSR"/>
    <property type="match status" value="1"/>
</dbReference>
<dbReference type="AlphaFoldDB" id="A0A7W6DFC7"/>